<accession>A0A212KIH8</accession>
<evidence type="ECO:0000256" key="1">
    <source>
        <dbReference type="ARBA" id="ARBA00022679"/>
    </source>
</evidence>
<dbReference type="InterPro" id="IPR003836">
    <property type="entry name" value="Glucokinase"/>
</dbReference>
<dbReference type="InterPro" id="IPR043129">
    <property type="entry name" value="ATPase_NBD"/>
</dbReference>
<dbReference type="GO" id="GO:0005536">
    <property type="term" value="F:D-glucose binding"/>
    <property type="evidence" value="ECO:0007669"/>
    <property type="project" value="InterPro"/>
</dbReference>
<name>A0A212KIH8_9BACT</name>
<dbReference type="PANTHER" id="PTHR47690">
    <property type="entry name" value="GLUCOKINASE"/>
    <property type="match status" value="1"/>
</dbReference>
<dbReference type="AlphaFoldDB" id="A0A212KIH8"/>
<organism evidence="4">
    <name type="scientific">uncultured Desulfovibrio sp</name>
    <dbReference type="NCBI Taxonomy" id="167968"/>
    <lineage>
        <taxon>Bacteria</taxon>
        <taxon>Pseudomonadati</taxon>
        <taxon>Thermodesulfobacteriota</taxon>
        <taxon>Desulfovibrionia</taxon>
        <taxon>Desulfovibrionales</taxon>
        <taxon>Desulfovibrionaceae</taxon>
        <taxon>Desulfovibrio</taxon>
        <taxon>environmental samples</taxon>
    </lineage>
</organism>
<dbReference type="SUPFAM" id="SSF53067">
    <property type="entry name" value="Actin-like ATPase domain"/>
    <property type="match status" value="1"/>
</dbReference>
<dbReference type="PANTHER" id="PTHR47690:SF1">
    <property type="entry name" value="GLUCOKINASE"/>
    <property type="match status" value="1"/>
</dbReference>
<sequence length="332" mass="35064">MQRIFAADIGGTNARFALFTVYEGNLTLMSAVWAKSADLGNAHNVLQAMQQLLQSSFSAGDSLVIALAGPVSGLRGKLTNGQLRVDLDGVAQQYNMACCLLLNDFSAQAFATLTPCGAAAALVRSSTRFIDESRETRAVLGAGTGLGAAMLVRSGDPDPAGSWVAVPSEAGHTAFAFVGPEEQAYQAFLARELGRDYPTAENVLSGEGLSVLHYYLSGQFFYPPAVGAEALSHETPTLLWYARFWGRFCRQWILTTLCRGGLWIAGGIAAKNPLCLTHPAFMQELGLVPDIGGIAASVPIYLVTDGNSGLWGAACAAAEHLSCRVPRAEKSG</sequence>
<keyword evidence="2" id="KW-0418">Kinase</keyword>
<evidence type="ECO:0000256" key="3">
    <source>
        <dbReference type="RuleBase" id="RU004046"/>
    </source>
</evidence>
<dbReference type="GO" id="GO:0005524">
    <property type="term" value="F:ATP binding"/>
    <property type="evidence" value="ECO:0007669"/>
    <property type="project" value="InterPro"/>
</dbReference>
<dbReference type="GO" id="GO:0004340">
    <property type="term" value="F:glucokinase activity"/>
    <property type="evidence" value="ECO:0007669"/>
    <property type="project" value="InterPro"/>
</dbReference>
<evidence type="ECO:0000256" key="2">
    <source>
        <dbReference type="ARBA" id="ARBA00022777"/>
    </source>
</evidence>
<keyword evidence="1" id="KW-0808">Transferase</keyword>
<dbReference type="GO" id="GO:0005829">
    <property type="term" value="C:cytosol"/>
    <property type="evidence" value="ECO:0007669"/>
    <property type="project" value="TreeGrafter"/>
</dbReference>
<reference evidence="4" key="1">
    <citation type="submission" date="2016-04" db="EMBL/GenBank/DDBJ databases">
        <authorList>
            <person name="Evans L.H."/>
            <person name="Alamgir A."/>
            <person name="Owens N."/>
            <person name="Weber N.D."/>
            <person name="Virtaneva K."/>
            <person name="Barbian K."/>
            <person name="Babar A."/>
            <person name="Rosenke K."/>
        </authorList>
    </citation>
    <scope>NUCLEOTIDE SEQUENCE</scope>
    <source>
        <strain evidence="4">92-2</strain>
    </source>
</reference>
<dbReference type="Gene3D" id="3.30.420.40">
    <property type="match status" value="1"/>
</dbReference>
<dbReference type="EMBL" id="FLUP01000002">
    <property type="protein sequence ID" value="SBW11513.1"/>
    <property type="molecule type" value="Genomic_DNA"/>
</dbReference>
<dbReference type="RefSeq" id="WP_227119230.1">
    <property type="nucleotide sequence ID" value="NZ_LT598928.1"/>
</dbReference>
<protein>
    <recommendedName>
        <fullName evidence="5">Glucokinase</fullName>
    </recommendedName>
</protein>
<evidence type="ECO:0008006" key="5">
    <source>
        <dbReference type="Google" id="ProtNLM"/>
    </source>
</evidence>
<gene>
    <name evidence="4" type="ORF">KM92DES2_20097</name>
</gene>
<dbReference type="InterPro" id="IPR050201">
    <property type="entry name" value="Bacterial_glucokinase"/>
</dbReference>
<dbReference type="Pfam" id="PF02685">
    <property type="entry name" value="Glucokinase"/>
    <property type="match status" value="1"/>
</dbReference>
<dbReference type="GO" id="GO:0006096">
    <property type="term" value="P:glycolytic process"/>
    <property type="evidence" value="ECO:0007669"/>
    <property type="project" value="InterPro"/>
</dbReference>
<dbReference type="Gene3D" id="3.40.367.20">
    <property type="match status" value="1"/>
</dbReference>
<comment type="similarity">
    <text evidence="3">Belongs to the bacterial glucokinase family.</text>
</comment>
<evidence type="ECO:0000313" key="4">
    <source>
        <dbReference type="EMBL" id="SBW11513.1"/>
    </source>
</evidence>
<dbReference type="CDD" id="cd24008">
    <property type="entry name" value="ASKHA_NBD_GLK"/>
    <property type="match status" value="1"/>
</dbReference>
<proteinExistence type="inferred from homology"/>